<dbReference type="SMART" id="SM00283">
    <property type="entry name" value="MA"/>
    <property type="match status" value="1"/>
</dbReference>
<dbReference type="InterPro" id="IPR051310">
    <property type="entry name" value="MCP_chemotaxis"/>
</dbReference>
<keyword evidence="4 7" id="KW-1133">Transmembrane helix</keyword>
<organism evidence="9">
    <name type="scientific">hydrothermal vent metagenome</name>
    <dbReference type="NCBI Taxonomy" id="652676"/>
    <lineage>
        <taxon>unclassified sequences</taxon>
        <taxon>metagenomes</taxon>
        <taxon>ecological metagenomes</taxon>
    </lineage>
</organism>
<evidence type="ECO:0000256" key="6">
    <source>
        <dbReference type="SAM" id="MobiDB-lite"/>
    </source>
</evidence>
<dbReference type="Gene3D" id="1.10.287.950">
    <property type="entry name" value="Methyl-accepting chemotaxis protein"/>
    <property type="match status" value="1"/>
</dbReference>
<dbReference type="PROSITE" id="PS50111">
    <property type="entry name" value="CHEMOTAXIS_TRANSDUC_2"/>
    <property type="match status" value="1"/>
</dbReference>
<dbReference type="InterPro" id="IPR004090">
    <property type="entry name" value="Chemotax_Me-accpt_rcpt"/>
</dbReference>
<keyword evidence="9" id="KW-0675">Receptor</keyword>
<keyword evidence="2" id="KW-0145">Chemotaxis</keyword>
<evidence type="ECO:0000256" key="1">
    <source>
        <dbReference type="ARBA" id="ARBA00004141"/>
    </source>
</evidence>
<dbReference type="PANTHER" id="PTHR43531:SF11">
    <property type="entry name" value="METHYL-ACCEPTING CHEMOTAXIS PROTEIN 3"/>
    <property type="match status" value="1"/>
</dbReference>
<keyword evidence="3 7" id="KW-0812">Transmembrane</keyword>
<dbReference type="GO" id="GO:0005886">
    <property type="term" value="C:plasma membrane"/>
    <property type="evidence" value="ECO:0007669"/>
    <property type="project" value="TreeGrafter"/>
</dbReference>
<reference evidence="9" key="1">
    <citation type="submission" date="2018-06" db="EMBL/GenBank/DDBJ databases">
        <authorList>
            <person name="Zhirakovskaya E."/>
        </authorList>
    </citation>
    <scope>NUCLEOTIDE SEQUENCE</scope>
</reference>
<evidence type="ECO:0000256" key="7">
    <source>
        <dbReference type="SAM" id="Phobius"/>
    </source>
</evidence>
<name>A0A3B1DY91_9ZZZZ</name>
<evidence type="ECO:0000256" key="4">
    <source>
        <dbReference type="ARBA" id="ARBA00022989"/>
    </source>
</evidence>
<sequence length="505" mass="51871">MFKRVSLRMRLFAAFAAFVATVMVAVGATLMVIDAQKADGTIINLAGRQRMLSQKYTKEMLASLLGDEAAAGQSAASRKLFDITLAALRDGGQTFKDLGMTKAVTVPATTNEDILGQLKIVQDEWTKLTTAGDALLASAGGDVDRTADVKAFASMSPTVLKQMNKAVGQYQAVADGKVAMLKTTQFGVAGVAIAFFIGAIGWVSVRIAKPLEKAVANLHEHAVQLRYSAGEISSASQSVADGVSGQAAAVVETSASVEQMSVTAQTNSASAEQASSLGEETQHAVDAGREAMRSLTEAMEAIERGTEEVSTVLGTIEDIAFQTNLLALNAAIEAEGAGEHGKRFAVVAEEVRKLAERSAEAAQETASRVGDAVRATREGVKHNSATSQALDTMMETVGQMTGIVESISTASREQAAATAQIEKSVGQVDGITQSNAAAAEETAASAMELGNQGEGLTQIASDLRGLVCGVGGELPPSGSGDGGAVRTASSGSGAGGVGDSDISDF</sequence>
<feature type="transmembrane region" description="Helical" evidence="7">
    <location>
        <begin position="186"/>
        <end position="205"/>
    </location>
</feature>
<dbReference type="SUPFAM" id="SSF58104">
    <property type="entry name" value="Methyl-accepting chemotaxis protein (MCP) signaling domain"/>
    <property type="match status" value="1"/>
</dbReference>
<evidence type="ECO:0000313" key="9">
    <source>
        <dbReference type="EMBL" id="VAX42153.1"/>
    </source>
</evidence>
<dbReference type="AlphaFoldDB" id="A0A3B1DY91"/>
<evidence type="ECO:0000256" key="5">
    <source>
        <dbReference type="ARBA" id="ARBA00023136"/>
    </source>
</evidence>
<feature type="domain" description="Methyl-accepting transducer" evidence="8">
    <location>
        <begin position="221"/>
        <end position="450"/>
    </location>
</feature>
<dbReference type="Pfam" id="PF00015">
    <property type="entry name" value="MCPsignal"/>
    <property type="match status" value="1"/>
</dbReference>
<proteinExistence type="predicted"/>
<comment type="subcellular location">
    <subcellularLocation>
        <location evidence="1">Membrane</location>
        <topology evidence="1">Multi-pass membrane protein</topology>
    </subcellularLocation>
</comment>
<dbReference type="GO" id="GO:0007165">
    <property type="term" value="P:signal transduction"/>
    <property type="evidence" value="ECO:0007669"/>
    <property type="project" value="InterPro"/>
</dbReference>
<evidence type="ECO:0000259" key="8">
    <source>
        <dbReference type="PROSITE" id="PS50111"/>
    </source>
</evidence>
<protein>
    <submittedName>
        <fullName evidence="9">Methyl-accepting chemotaxis protein I (Serine chemoreceptor protein)</fullName>
    </submittedName>
</protein>
<dbReference type="EMBL" id="UOGK01000650">
    <property type="protein sequence ID" value="VAX42153.1"/>
    <property type="molecule type" value="Genomic_DNA"/>
</dbReference>
<dbReference type="Pfam" id="PF13675">
    <property type="entry name" value="PilJ"/>
    <property type="match status" value="1"/>
</dbReference>
<keyword evidence="5 7" id="KW-0472">Membrane</keyword>
<dbReference type="InterPro" id="IPR004089">
    <property type="entry name" value="MCPsignal_dom"/>
</dbReference>
<accession>A0A3B1DY91</accession>
<dbReference type="PRINTS" id="PR00260">
    <property type="entry name" value="CHEMTRNSDUCR"/>
</dbReference>
<dbReference type="InterPro" id="IPR029095">
    <property type="entry name" value="NarX-like_N"/>
</dbReference>
<evidence type="ECO:0000256" key="3">
    <source>
        <dbReference type="ARBA" id="ARBA00022692"/>
    </source>
</evidence>
<dbReference type="PANTHER" id="PTHR43531">
    <property type="entry name" value="PROTEIN ICFG"/>
    <property type="match status" value="1"/>
</dbReference>
<evidence type="ECO:0000256" key="2">
    <source>
        <dbReference type="ARBA" id="ARBA00022500"/>
    </source>
</evidence>
<dbReference type="GO" id="GO:0004888">
    <property type="term" value="F:transmembrane signaling receptor activity"/>
    <property type="evidence" value="ECO:0007669"/>
    <property type="project" value="InterPro"/>
</dbReference>
<feature type="region of interest" description="Disordered" evidence="6">
    <location>
        <begin position="472"/>
        <end position="505"/>
    </location>
</feature>
<gene>
    <name evidence="9" type="ORF">MNBD_PLANCTO03-78</name>
</gene>
<dbReference type="GO" id="GO:0006935">
    <property type="term" value="P:chemotaxis"/>
    <property type="evidence" value="ECO:0007669"/>
    <property type="project" value="UniProtKB-KW"/>
</dbReference>